<protein>
    <submittedName>
        <fullName evidence="4">Heparan-alpha-glucosaminide N-acetyltransferase domain-containing protein</fullName>
    </submittedName>
</protein>
<dbReference type="PANTHER" id="PTHR30590:SF3">
    <property type="entry name" value="HYPOTHETICAL MEMBRANE SPANNING PROTEIN"/>
    <property type="match status" value="1"/>
</dbReference>
<feature type="transmembrane region" description="Helical" evidence="2">
    <location>
        <begin position="325"/>
        <end position="342"/>
    </location>
</feature>
<name>A0ABV9DA62_9MICO</name>
<comment type="caution">
    <text evidence="4">The sequence shown here is derived from an EMBL/GenBank/DDBJ whole genome shotgun (WGS) entry which is preliminary data.</text>
</comment>
<feature type="compositionally biased region" description="Polar residues" evidence="1">
    <location>
        <begin position="431"/>
        <end position="445"/>
    </location>
</feature>
<feature type="transmembrane region" description="Helical" evidence="2">
    <location>
        <begin position="78"/>
        <end position="105"/>
    </location>
</feature>
<dbReference type="Pfam" id="PF07786">
    <property type="entry name" value="HGSNAT_cat"/>
    <property type="match status" value="1"/>
</dbReference>
<gene>
    <name evidence="4" type="ORF">ACFO3F_06620</name>
</gene>
<proteinExistence type="predicted"/>
<dbReference type="PANTHER" id="PTHR30590">
    <property type="entry name" value="INNER MEMBRANE PROTEIN"/>
    <property type="match status" value="1"/>
</dbReference>
<dbReference type="RefSeq" id="WP_122823929.1">
    <property type="nucleotide sequence ID" value="NZ_CP033325.1"/>
</dbReference>
<keyword evidence="2" id="KW-0472">Membrane</keyword>
<sequence length="486" mass="49619">MIDTRPEAPLASRPVSAREGVGIPHDCEVATDVSATGTVAVGSSERRLVGVDVARGLALVGMMAVHVLPLVGPDDGMSIPWVLAAGKAAALFAVLAGVGIAFGSGGRRRPSGRRRDAAAVSLVVRALMIGAVGLLLGYVVPADRAGVILAYYALLFVLAIPLLALSTRALVAIAATIVVVMPVLSHLVRAALPAAAGTNPTFTDLLTRPVELTTELALTGTYPALPWLAYVCVGLAVGRAALTSRGVVARIGILGVVIALAAGGGSWLVMNVAGGWRNLEATALLTMSAEDYTDLVVWGPSGSTPTTSPWWLGIMAPHSSTPFDLAFTIGTSLAVLAAAVLLGRVASRVLAPLAAAGSMTFTLYALHLLMVSSPVQPPSETLAFVLQLAVVLAFALLCSRRFSRGPLEAAVWRVTRHVRRRVMEARGGSAHTGSTPSAEAPTGSTPSADAPAGSPAAPAGEAPPARPAPEWSVGLAQARAERGATS</sequence>
<feature type="transmembrane region" description="Helical" evidence="2">
    <location>
        <begin position="170"/>
        <end position="192"/>
    </location>
</feature>
<dbReference type="InterPro" id="IPR052529">
    <property type="entry name" value="Bact_Transport_Assoc"/>
</dbReference>
<feature type="domain" description="Heparan-alpha-glucosaminide N-acetyltransferase catalytic" evidence="3">
    <location>
        <begin position="47"/>
        <end position="244"/>
    </location>
</feature>
<accession>A0ABV9DA62</accession>
<feature type="transmembrane region" description="Helical" evidence="2">
    <location>
        <begin position="53"/>
        <end position="72"/>
    </location>
</feature>
<keyword evidence="2" id="KW-0812">Transmembrane</keyword>
<feature type="transmembrane region" description="Helical" evidence="2">
    <location>
        <begin position="381"/>
        <end position="398"/>
    </location>
</feature>
<organism evidence="4 5">
    <name type="scientific">Georgenia faecalis</name>
    <dbReference type="NCBI Taxonomy" id="2483799"/>
    <lineage>
        <taxon>Bacteria</taxon>
        <taxon>Bacillati</taxon>
        <taxon>Actinomycetota</taxon>
        <taxon>Actinomycetes</taxon>
        <taxon>Micrococcales</taxon>
        <taxon>Bogoriellaceae</taxon>
        <taxon>Georgenia</taxon>
    </lineage>
</organism>
<evidence type="ECO:0000313" key="4">
    <source>
        <dbReference type="EMBL" id="MFC4554914.1"/>
    </source>
</evidence>
<feature type="region of interest" description="Disordered" evidence="1">
    <location>
        <begin position="425"/>
        <end position="486"/>
    </location>
</feature>
<reference evidence="5" key="1">
    <citation type="journal article" date="2019" name="Int. J. Syst. Evol. Microbiol.">
        <title>The Global Catalogue of Microorganisms (GCM) 10K type strain sequencing project: providing services to taxonomists for standard genome sequencing and annotation.</title>
        <authorList>
            <consortium name="The Broad Institute Genomics Platform"/>
            <consortium name="The Broad Institute Genome Sequencing Center for Infectious Disease"/>
            <person name="Wu L."/>
            <person name="Ma J."/>
        </authorList>
    </citation>
    <scope>NUCLEOTIDE SEQUENCE [LARGE SCALE GENOMIC DNA]</scope>
    <source>
        <strain evidence="5">JCM 3369</strain>
    </source>
</reference>
<dbReference type="EMBL" id="JBHSGF010000004">
    <property type="protein sequence ID" value="MFC4554914.1"/>
    <property type="molecule type" value="Genomic_DNA"/>
</dbReference>
<evidence type="ECO:0000256" key="2">
    <source>
        <dbReference type="SAM" id="Phobius"/>
    </source>
</evidence>
<feature type="compositionally biased region" description="Low complexity" evidence="1">
    <location>
        <begin position="446"/>
        <end position="463"/>
    </location>
</feature>
<evidence type="ECO:0000256" key="1">
    <source>
        <dbReference type="SAM" id="MobiDB-lite"/>
    </source>
</evidence>
<feature type="transmembrane region" description="Helical" evidence="2">
    <location>
        <begin position="349"/>
        <end position="369"/>
    </location>
</feature>
<keyword evidence="5" id="KW-1185">Reference proteome</keyword>
<evidence type="ECO:0000313" key="5">
    <source>
        <dbReference type="Proteomes" id="UP001595955"/>
    </source>
</evidence>
<dbReference type="InterPro" id="IPR012429">
    <property type="entry name" value="HGSNAT_cat"/>
</dbReference>
<dbReference type="Proteomes" id="UP001595955">
    <property type="component" value="Unassembled WGS sequence"/>
</dbReference>
<feature type="transmembrane region" description="Helical" evidence="2">
    <location>
        <begin position="145"/>
        <end position="163"/>
    </location>
</feature>
<keyword evidence="2" id="KW-1133">Transmembrane helix</keyword>
<evidence type="ECO:0000259" key="3">
    <source>
        <dbReference type="Pfam" id="PF07786"/>
    </source>
</evidence>
<feature type="transmembrane region" description="Helical" evidence="2">
    <location>
        <begin position="249"/>
        <end position="270"/>
    </location>
</feature>
<feature type="transmembrane region" description="Helical" evidence="2">
    <location>
        <begin position="117"/>
        <end position="139"/>
    </location>
</feature>